<dbReference type="EMBL" id="UOEQ01000033">
    <property type="protein sequence ID" value="VAW14344.1"/>
    <property type="molecule type" value="Genomic_DNA"/>
</dbReference>
<protein>
    <recommendedName>
        <fullName evidence="2">DUF465 domain-containing protein</fullName>
    </recommendedName>
</protein>
<dbReference type="Gene3D" id="6.10.280.50">
    <property type="match status" value="1"/>
</dbReference>
<dbReference type="AlphaFoldDB" id="A0A3B0U0M3"/>
<dbReference type="Pfam" id="PF04325">
    <property type="entry name" value="DUF465"/>
    <property type="match status" value="1"/>
</dbReference>
<sequence length="58" mass="6901">MTNVSHISALERRHEMLEQQITIELGHPSQDALKIQELKRKKLEVKDEITRLQNETRH</sequence>
<evidence type="ECO:0008006" key="2">
    <source>
        <dbReference type="Google" id="ProtNLM"/>
    </source>
</evidence>
<dbReference type="InterPro" id="IPR038444">
    <property type="entry name" value="DUF465_sf"/>
</dbReference>
<dbReference type="InterPro" id="IPR007420">
    <property type="entry name" value="DUF465"/>
</dbReference>
<accession>A0A3B0U0M3</accession>
<name>A0A3B0U0M3_9ZZZZ</name>
<organism evidence="1">
    <name type="scientific">hydrothermal vent metagenome</name>
    <dbReference type="NCBI Taxonomy" id="652676"/>
    <lineage>
        <taxon>unclassified sequences</taxon>
        <taxon>metagenomes</taxon>
        <taxon>ecological metagenomes</taxon>
    </lineage>
</organism>
<evidence type="ECO:0000313" key="1">
    <source>
        <dbReference type="EMBL" id="VAW14344.1"/>
    </source>
</evidence>
<proteinExistence type="predicted"/>
<reference evidence="1" key="1">
    <citation type="submission" date="2018-06" db="EMBL/GenBank/DDBJ databases">
        <authorList>
            <person name="Zhirakovskaya E."/>
        </authorList>
    </citation>
    <scope>NUCLEOTIDE SEQUENCE</scope>
</reference>
<gene>
    <name evidence="1" type="ORF">MNBD_ALPHA11-2363</name>
</gene>